<name>X0U836_9ZZZZ</name>
<protein>
    <submittedName>
        <fullName evidence="2">Uncharacterized protein</fullName>
    </submittedName>
</protein>
<reference evidence="2" key="1">
    <citation type="journal article" date="2014" name="Front. Microbiol.">
        <title>High frequency of phylogenetically diverse reductive dehalogenase-homologous genes in deep subseafloor sedimentary metagenomes.</title>
        <authorList>
            <person name="Kawai M."/>
            <person name="Futagami T."/>
            <person name="Toyoda A."/>
            <person name="Takaki Y."/>
            <person name="Nishi S."/>
            <person name="Hori S."/>
            <person name="Arai W."/>
            <person name="Tsubouchi T."/>
            <person name="Morono Y."/>
            <person name="Uchiyama I."/>
            <person name="Ito T."/>
            <person name="Fujiyama A."/>
            <person name="Inagaki F."/>
            <person name="Takami H."/>
        </authorList>
    </citation>
    <scope>NUCLEOTIDE SEQUENCE</scope>
    <source>
        <strain evidence="2">Expedition CK06-06</strain>
    </source>
</reference>
<proteinExistence type="predicted"/>
<accession>X0U836</accession>
<evidence type="ECO:0000256" key="1">
    <source>
        <dbReference type="SAM" id="MobiDB-lite"/>
    </source>
</evidence>
<dbReference type="EMBL" id="BARS01022604">
    <property type="protein sequence ID" value="GAG01944.1"/>
    <property type="molecule type" value="Genomic_DNA"/>
</dbReference>
<organism evidence="2">
    <name type="scientific">marine sediment metagenome</name>
    <dbReference type="NCBI Taxonomy" id="412755"/>
    <lineage>
        <taxon>unclassified sequences</taxon>
        <taxon>metagenomes</taxon>
        <taxon>ecological metagenomes</taxon>
    </lineage>
</organism>
<gene>
    <name evidence="2" type="ORF">S01H1_36119</name>
</gene>
<evidence type="ECO:0000313" key="2">
    <source>
        <dbReference type="EMBL" id="GAG01944.1"/>
    </source>
</evidence>
<feature type="region of interest" description="Disordered" evidence="1">
    <location>
        <begin position="10"/>
        <end position="37"/>
    </location>
</feature>
<comment type="caution">
    <text evidence="2">The sequence shown here is derived from an EMBL/GenBank/DDBJ whole genome shotgun (WGS) entry which is preliminary data.</text>
</comment>
<feature type="non-terminal residue" evidence="2">
    <location>
        <position position="270"/>
    </location>
</feature>
<feature type="compositionally biased region" description="Basic and acidic residues" evidence="1">
    <location>
        <begin position="24"/>
        <end position="37"/>
    </location>
</feature>
<dbReference type="AlphaFoldDB" id="X0U836"/>
<sequence length="270" mass="31685">MVFYFSYYGEEGEKRPSVQEAEEREAKALEERPEQAPQEKLEAVLGEKVVESQTMTVEDRCQKMESDLIEFFAYLDEQDYVRELKIGEDTFSRFRKILHGLSSHPPLPAGEGLNYDMIISNIYHFYRTLDLKDVKLIRLIANNEADSMEINLALFYRWLMSGDECKGKKGLPPSLDSLYRYAGFLVNSIGGRAYLFRRQTRLRLLVYYYCLLTIHEADKRKMNSFGIDITPFLEPLAEEIGNHQLLYFRKEYAGKLIDLNNYYLRKRKTS</sequence>